<organism evidence="4">
    <name type="scientific">Oceanithermus profundus</name>
    <dbReference type="NCBI Taxonomy" id="187137"/>
    <lineage>
        <taxon>Bacteria</taxon>
        <taxon>Thermotogati</taxon>
        <taxon>Deinococcota</taxon>
        <taxon>Deinococci</taxon>
        <taxon>Thermales</taxon>
        <taxon>Thermaceae</taxon>
        <taxon>Oceanithermus</taxon>
    </lineage>
</organism>
<dbReference type="Gene3D" id="3.40.50.10680">
    <property type="entry name" value="CofD-like domains"/>
    <property type="match status" value="1"/>
</dbReference>
<dbReference type="EMBL" id="DRPZ01000243">
    <property type="protein sequence ID" value="HGY10289.1"/>
    <property type="molecule type" value="Genomic_DNA"/>
</dbReference>
<dbReference type="GO" id="GO:0008360">
    <property type="term" value="P:regulation of cell shape"/>
    <property type="evidence" value="ECO:0007669"/>
    <property type="project" value="UniProtKB-UniRule"/>
</dbReference>
<comment type="similarity">
    <text evidence="2">Belongs to the gluconeogenesis factor family.</text>
</comment>
<dbReference type="InterPro" id="IPR010119">
    <property type="entry name" value="Gluconeogen_factor"/>
</dbReference>
<dbReference type="GO" id="GO:0005737">
    <property type="term" value="C:cytoplasm"/>
    <property type="evidence" value="ECO:0007669"/>
    <property type="project" value="UniProtKB-SubCell"/>
</dbReference>
<gene>
    <name evidence="4" type="primary">yvcK</name>
    <name evidence="4" type="ORF">ENK37_09630</name>
</gene>
<keyword evidence="3" id="KW-0472">Membrane</keyword>
<keyword evidence="3" id="KW-1133">Transmembrane helix</keyword>
<comment type="subcellular location">
    <subcellularLocation>
        <location evidence="2">Cytoplasm</location>
    </subcellularLocation>
</comment>
<evidence type="ECO:0000256" key="3">
    <source>
        <dbReference type="SAM" id="Phobius"/>
    </source>
</evidence>
<accession>A0A7C4V7W4</accession>
<evidence type="ECO:0000313" key="4">
    <source>
        <dbReference type="EMBL" id="HGY10289.1"/>
    </source>
</evidence>
<dbReference type="GO" id="GO:0043743">
    <property type="term" value="F:LPPG:FO 2-phospho-L-lactate transferase activity"/>
    <property type="evidence" value="ECO:0007669"/>
    <property type="project" value="InterPro"/>
</dbReference>
<comment type="caution">
    <text evidence="4">The sequence shown here is derived from an EMBL/GenBank/DDBJ whole genome shotgun (WGS) entry which is preliminary data.</text>
</comment>
<dbReference type="NCBIfam" id="TIGR01826">
    <property type="entry name" value="CofD_related"/>
    <property type="match status" value="1"/>
</dbReference>
<dbReference type="Proteomes" id="UP000885759">
    <property type="component" value="Unassembled WGS sequence"/>
</dbReference>
<protein>
    <recommendedName>
        <fullName evidence="2">Putative gluconeogenesis factor</fullName>
    </recommendedName>
</protein>
<dbReference type="CDD" id="cd07187">
    <property type="entry name" value="YvcK_like"/>
    <property type="match status" value="1"/>
</dbReference>
<sequence length="425" mass="46638">MWTRTIKRLLLSLRWLRPGMRVKRFVLVAAAGMLLMFLGVAQLSWQGAFLDWVLDFVLFTRNLGLPLWLSGTLCFLFGLGVFMLGIRAMNRSILSAVTDPDDLPERIWKKRRLEAGPRVVALGGGTGLSNLLAGLKTRTSNLTGVVAVTDDGGSTGRLRESFDVPAVGDLTDCLAALSEVERMPELMKYRFRRGEGLAGHTFGNLFLVSLFELTGDFAEAVRMADRVLALSGAVYPSTPHPARLVAELEGGERVEGESAIRRSPGRVRRVWLEPEDPPVMPEVLRALERARLVVLGPGSLFTSVIPSFLPPALRAALERTPARLVYVTNVMTEPGETDGMDAYAHYKAVAEHLGRRPDAVLVHTAPLDAGALARYAEEGQHPVAYDPAPFAADGVRVVEGDFAYARAFVRHDPEKLARALLEYTR</sequence>
<keyword evidence="1 2" id="KW-0963">Cytoplasm</keyword>
<proteinExistence type="inferred from homology"/>
<evidence type="ECO:0000256" key="2">
    <source>
        <dbReference type="HAMAP-Rule" id="MF_00973"/>
    </source>
</evidence>
<feature type="transmembrane region" description="Helical" evidence="3">
    <location>
        <begin position="65"/>
        <end position="86"/>
    </location>
</feature>
<name>A0A7C4V7W4_9DEIN</name>
<dbReference type="SUPFAM" id="SSF142338">
    <property type="entry name" value="CofD-like"/>
    <property type="match status" value="1"/>
</dbReference>
<dbReference type="HAMAP" id="MF_00973">
    <property type="entry name" value="Gluconeogen_factor"/>
    <property type="match status" value="1"/>
</dbReference>
<reference evidence="4" key="1">
    <citation type="journal article" date="2020" name="mSystems">
        <title>Genome- and Community-Level Interaction Insights into Carbon Utilization and Element Cycling Functions of Hydrothermarchaeota in Hydrothermal Sediment.</title>
        <authorList>
            <person name="Zhou Z."/>
            <person name="Liu Y."/>
            <person name="Xu W."/>
            <person name="Pan J."/>
            <person name="Luo Z.H."/>
            <person name="Li M."/>
        </authorList>
    </citation>
    <scope>NUCLEOTIDE SEQUENCE [LARGE SCALE GENOMIC DNA]</scope>
    <source>
        <strain evidence="4">HyVt-570</strain>
    </source>
</reference>
<dbReference type="InterPro" id="IPR038136">
    <property type="entry name" value="CofD-like_dom_sf"/>
</dbReference>
<dbReference type="AlphaFoldDB" id="A0A7C4V7W4"/>
<feature type="transmembrane region" description="Helical" evidence="3">
    <location>
        <begin position="25"/>
        <end position="45"/>
    </location>
</feature>
<dbReference type="Pfam" id="PF01933">
    <property type="entry name" value="CofD"/>
    <property type="match status" value="1"/>
</dbReference>
<evidence type="ECO:0000256" key="1">
    <source>
        <dbReference type="ARBA" id="ARBA00022490"/>
    </source>
</evidence>
<keyword evidence="3" id="KW-0812">Transmembrane</keyword>
<comment type="function">
    <text evidence="2">Required for morphogenesis under gluconeogenic growth conditions.</text>
</comment>
<dbReference type="PANTHER" id="PTHR30135">
    <property type="entry name" value="UNCHARACTERIZED PROTEIN YVCK-RELATED"/>
    <property type="match status" value="1"/>
</dbReference>
<dbReference type="PANTHER" id="PTHR30135:SF3">
    <property type="entry name" value="GLUCONEOGENESIS FACTOR-RELATED"/>
    <property type="match status" value="1"/>
</dbReference>
<dbReference type="InterPro" id="IPR002882">
    <property type="entry name" value="CofD"/>
</dbReference>